<reference evidence="2" key="1">
    <citation type="submission" date="2019-07" db="EMBL/GenBank/DDBJ databases">
        <title>Complete Genome Sequences of Vibrion rotiferianus strain AM7.</title>
        <authorList>
            <person name="Miyazaki K."/>
            <person name="Wiseschart A."/>
            <person name="Pootanakit K."/>
            <person name="Ishimori K."/>
            <person name="Kitahara K."/>
        </authorList>
    </citation>
    <scope>NUCLEOTIDE SEQUENCE [LARGE SCALE GENOMIC DNA]</scope>
    <source>
        <strain evidence="2">AM7</strain>
    </source>
</reference>
<dbReference type="EMBL" id="AP019799">
    <property type="protein sequence ID" value="BBL91342.1"/>
    <property type="molecule type" value="Genomic_DNA"/>
</dbReference>
<gene>
    <name evidence="1" type="ORF">VroAM7_39950</name>
</gene>
<protein>
    <submittedName>
        <fullName evidence="1">Uncharacterized protein</fullName>
    </submittedName>
</protein>
<name>A0A510IC40_9VIBR</name>
<dbReference type="Proteomes" id="UP000315115">
    <property type="component" value="Chromosome 2"/>
</dbReference>
<accession>A0A510IC40</accession>
<sequence>MNTYNADVPTNVFFINEIVKSLSTKPNLNKWHDTIAMIAIPLKFSIDFRYIKT</sequence>
<dbReference type="AlphaFoldDB" id="A0A510IC40"/>
<evidence type="ECO:0000313" key="1">
    <source>
        <dbReference type="EMBL" id="BBL91342.1"/>
    </source>
</evidence>
<evidence type="ECO:0000313" key="2">
    <source>
        <dbReference type="Proteomes" id="UP000315115"/>
    </source>
</evidence>
<organism evidence="1 2">
    <name type="scientific">Vibrio rotiferianus</name>
    <dbReference type="NCBI Taxonomy" id="190895"/>
    <lineage>
        <taxon>Bacteria</taxon>
        <taxon>Pseudomonadati</taxon>
        <taxon>Pseudomonadota</taxon>
        <taxon>Gammaproteobacteria</taxon>
        <taxon>Vibrionales</taxon>
        <taxon>Vibrionaceae</taxon>
        <taxon>Vibrio</taxon>
    </lineage>
</organism>
<proteinExistence type="predicted"/>